<sequence length="62" mass="6920">MLKFYLDRAEQAREDAEAATLSNVANRCRRSEAAWTLLAERAALAERNREKLALEKATASPA</sequence>
<protein>
    <submittedName>
        <fullName evidence="1">Uncharacterized protein</fullName>
    </submittedName>
</protein>
<evidence type="ECO:0000313" key="1">
    <source>
        <dbReference type="EMBL" id="MCL6739603.1"/>
    </source>
</evidence>
<reference evidence="1" key="1">
    <citation type="submission" date="2022-05" db="EMBL/GenBank/DDBJ databases">
        <authorList>
            <person name="Jo J.-H."/>
            <person name="Im W.-T."/>
        </authorList>
    </citation>
    <scope>NUCLEOTIDE SEQUENCE</scope>
    <source>
        <strain evidence="1">RB56-2</strain>
    </source>
</reference>
<keyword evidence="2" id="KW-1185">Reference proteome</keyword>
<dbReference type="RefSeq" id="WP_249914087.1">
    <property type="nucleotide sequence ID" value="NZ_JAMGBB010000001.1"/>
</dbReference>
<proteinExistence type="predicted"/>
<dbReference type="Proteomes" id="UP001165383">
    <property type="component" value="Unassembled WGS sequence"/>
</dbReference>
<name>A0ABT0S5I7_9SPHN</name>
<gene>
    <name evidence="1" type="ORF">LZ518_00400</name>
</gene>
<accession>A0ABT0S5I7</accession>
<comment type="caution">
    <text evidence="1">The sequence shown here is derived from an EMBL/GenBank/DDBJ whole genome shotgun (WGS) entry which is preliminary data.</text>
</comment>
<evidence type="ECO:0000313" key="2">
    <source>
        <dbReference type="Proteomes" id="UP001165383"/>
    </source>
</evidence>
<dbReference type="EMBL" id="JAMGBB010000001">
    <property type="protein sequence ID" value="MCL6739603.1"/>
    <property type="molecule type" value="Genomic_DNA"/>
</dbReference>
<organism evidence="1 2">
    <name type="scientific">Sphingomonas brevis</name>
    <dbReference type="NCBI Taxonomy" id="2908206"/>
    <lineage>
        <taxon>Bacteria</taxon>
        <taxon>Pseudomonadati</taxon>
        <taxon>Pseudomonadota</taxon>
        <taxon>Alphaproteobacteria</taxon>
        <taxon>Sphingomonadales</taxon>
        <taxon>Sphingomonadaceae</taxon>
        <taxon>Sphingomonas</taxon>
    </lineage>
</organism>